<sequence length="469" mass="51891">MGSSEKMFDWDEEWNISFAGCGFRNVYYLGALSCFLQRVPRLVHGASKICGASSGCLVAAALTVGIPIEQLCADVLTVAREARKHTLGVFHPSFSLLLTVRDSLLEKLPEDAHLRASGRLCVSLTRLTDGKNVLVSEFETREELIQVLLCSCFFPVYCGFTPPSYRGVYYMDGALSNNMPLFEQRNTITLAPFSGESDICPRAGRFNFIEVHYGNVSIQVTTGNVHRICTSFLPPSLEDLAEICHNGYMDALRFLRERDLLGTQSLRPGLIVEPDSVNPTCCELWKNRDQGSEEFLLNGLNSKEEEDWWLGLKVENLPAGIKKVLCEACRDSHGGDSRGTRLMDFLPVKVVLYLLTLLLLPVEITFSLTKSLISSLLTSTGDLFRNTSSSGGKDMNSAFPEQQSFNSDLRSRTGGNTDNKPITSKTTNSNKSLNWDNNGNLDLFSFNSTGPTSSPSFSTPDEASLNHRR</sequence>
<evidence type="ECO:0000256" key="1">
    <source>
        <dbReference type="ARBA" id="ARBA00013279"/>
    </source>
</evidence>
<protein>
    <recommendedName>
        <fullName evidence="1">triacylglycerol lipase</fullName>
        <ecNumber evidence="1">3.1.1.3</ecNumber>
    </recommendedName>
</protein>
<evidence type="ECO:0000256" key="3">
    <source>
        <dbReference type="ARBA" id="ARBA00023098"/>
    </source>
</evidence>
<dbReference type="EC" id="3.1.1.3" evidence="1"/>
<comment type="caution">
    <text evidence="4">Lacks conserved residue(s) required for the propagation of feature annotation.</text>
</comment>
<feature type="compositionally biased region" description="Polar residues" evidence="5">
    <location>
        <begin position="399"/>
        <end position="434"/>
    </location>
</feature>
<dbReference type="GO" id="GO:0016020">
    <property type="term" value="C:membrane"/>
    <property type="evidence" value="ECO:0007669"/>
    <property type="project" value="TreeGrafter"/>
</dbReference>
<dbReference type="InterPro" id="IPR016035">
    <property type="entry name" value="Acyl_Trfase/lysoPLipase"/>
</dbReference>
<evidence type="ECO:0000256" key="5">
    <source>
        <dbReference type="SAM" id="MobiDB-lite"/>
    </source>
</evidence>
<dbReference type="GO" id="GO:0005737">
    <property type="term" value="C:cytoplasm"/>
    <property type="evidence" value="ECO:0007669"/>
    <property type="project" value="TreeGrafter"/>
</dbReference>
<comment type="caution">
    <text evidence="7">The sequence shown here is derived from an EMBL/GenBank/DDBJ whole genome shotgun (WGS) entry which is preliminary data.</text>
</comment>
<evidence type="ECO:0000256" key="4">
    <source>
        <dbReference type="PROSITE-ProRule" id="PRU01161"/>
    </source>
</evidence>
<dbReference type="Pfam" id="PF01734">
    <property type="entry name" value="Patatin"/>
    <property type="match status" value="1"/>
</dbReference>
<feature type="compositionally biased region" description="Low complexity" evidence="5">
    <location>
        <begin position="448"/>
        <end position="460"/>
    </location>
</feature>
<dbReference type="GO" id="GO:0055088">
    <property type="term" value="P:lipid homeostasis"/>
    <property type="evidence" value="ECO:0007669"/>
    <property type="project" value="TreeGrafter"/>
</dbReference>
<dbReference type="EMBL" id="JAUZQC010000008">
    <property type="protein sequence ID" value="KAK5866951.1"/>
    <property type="molecule type" value="Genomic_DNA"/>
</dbReference>
<dbReference type="PROSITE" id="PS51635">
    <property type="entry name" value="PNPLA"/>
    <property type="match status" value="1"/>
</dbReference>
<gene>
    <name evidence="7" type="ORF">PBY51_011481</name>
</gene>
<feature type="active site" description="Proton acceptor" evidence="4">
    <location>
        <position position="172"/>
    </location>
</feature>
<keyword evidence="4" id="KW-0442">Lipid degradation</keyword>
<dbReference type="PANTHER" id="PTHR12406">
    <property type="entry name" value="CALCIUM-INDEPENDENT PHOSPHOLIPASE A2 IPLA2 -RELATED"/>
    <property type="match status" value="1"/>
</dbReference>
<keyword evidence="8" id="KW-1185">Reference proteome</keyword>
<dbReference type="PANTHER" id="PTHR12406:SF22">
    <property type="entry name" value="1-ACYLGLYCEROL-3-PHOSPHATE O-ACYLTRANSFERASE PNPLA3"/>
    <property type="match status" value="1"/>
</dbReference>
<feature type="short sequence motif" description="GXSXG" evidence="4">
    <location>
        <begin position="51"/>
        <end position="55"/>
    </location>
</feature>
<keyword evidence="3 4" id="KW-0443">Lipid metabolism</keyword>
<evidence type="ECO:0000313" key="8">
    <source>
        <dbReference type="Proteomes" id="UP001346869"/>
    </source>
</evidence>
<dbReference type="GO" id="GO:0005811">
    <property type="term" value="C:lipid droplet"/>
    <property type="evidence" value="ECO:0007669"/>
    <property type="project" value="TreeGrafter"/>
</dbReference>
<evidence type="ECO:0000313" key="7">
    <source>
        <dbReference type="EMBL" id="KAK5866951.1"/>
    </source>
</evidence>
<accession>A0AAN8ALC9</accession>
<dbReference type="AlphaFoldDB" id="A0AAN8ALC9"/>
<evidence type="ECO:0000259" key="6">
    <source>
        <dbReference type="PROSITE" id="PS51635"/>
    </source>
</evidence>
<reference evidence="7 8" key="1">
    <citation type="journal article" date="2023" name="Genes (Basel)">
        <title>Chromosome-Level Genome Assembly and Circadian Gene Repertoire of the Patagonia Blennie Eleginops maclovinus-The Closest Ancestral Proxy of Antarctic Cryonotothenioids.</title>
        <authorList>
            <person name="Cheng C.C."/>
            <person name="Rivera-Colon A.G."/>
            <person name="Minhas B.F."/>
            <person name="Wilson L."/>
            <person name="Rayamajhi N."/>
            <person name="Vargas-Chacoff L."/>
            <person name="Catchen J.M."/>
        </authorList>
    </citation>
    <scope>NUCLEOTIDE SEQUENCE [LARGE SCALE GENOMIC DNA]</scope>
    <source>
        <strain evidence="7">JMC-PN-2008</strain>
    </source>
</reference>
<dbReference type="SUPFAM" id="SSF52151">
    <property type="entry name" value="FabD/lysophospholipase-like"/>
    <property type="match status" value="1"/>
</dbReference>
<dbReference type="InterPro" id="IPR033562">
    <property type="entry name" value="PLPL"/>
</dbReference>
<name>A0AAN8ALC9_ELEMC</name>
<dbReference type="GO" id="GO:0004806">
    <property type="term" value="F:triacylglycerol lipase activity"/>
    <property type="evidence" value="ECO:0007669"/>
    <property type="project" value="UniProtKB-EC"/>
</dbReference>
<feature type="short sequence motif" description="DGA/G" evidence="4">
    <location>
        <begin position="172"/>
        <end position="174"/>
    </location>
</feature>
<dbReference type="FunFam" id="3.40.1090.10:FF:000003">
    <property type="entry name" value="Patatin-like phospholipase domain-containing protein 2"/>
    <property type="match status" value="1"/>
</dbReference>
<feature type="region of interest" description="Disordered" evidence="5">
    <location>
        <begin position="389"/>
        <end position="434"/>
    </location>
</feature>
<proteinExistence type="predicted"/>
<feature type="region of interest" description="Disordered" evidence="5">
    <location>
        <begin position="448"/>
        <end position="469"/>
    </location>
</feature>
<keyword evidence="2 4" id="KW-0378">Hydrolase</keyword>
<dbReference type="Proteomes" id="UP001346869">
    <property type="component" value="Unassembled WGS sequence"/>
</dbReference>
<dbReference type="Gene3D" id="3.40.1090.10">
    <property type="entry name" value="Cytosolic phospholipase A2 catalytic domain"/>
    <property type="match status" value="2"/>
</dbReference>
<reference evidence="7 8" key="2">
    <citation type="journal article" date="2023" name="Mol. Biol. Evol.">
        <title>Genomics of Secondarily Temperate Adaptation in the Only Non-Antarctic Icefish.</title>
        <authorList>
            <person name="Rivera-Colon A.G."/>
            <person name="Rayamajhi N."/>
            <person name="Minhas B.F."/>
            <person name="Madrigal G."/>
            <person name="Bilyk K.T."/>
            <person name="Yoon V."/>
            <person name="Hune M."/>
            <person name="Gregory S."/>
            <person name="Cheng C.H.C."/>
            <person name="Catchen J.M."/>
        </authorList>
    </citation>
    <scope>NUCLEOTIDE SEQUENCE [LARGE SCALE GENOMIC DNA]</scope>
    <source>
        <strain evidence="7">JMC-PN-2008</strain>
    </source>
</reference>
<organism evidence="7 8">
    <name type="scientific">Eleginops maclovinus</name>
    <name type="common">Patagonian blennie</name>
    <name type="synonym">Eleginus maclovinus</name>
    <dbReference type="NCBI Taxonomy" id="56733"/>
    <lineage>
        <taxon>Eukaryota</taxon>
        <taxon>Metazoa</taxon>
        <taxon>Chordata</taxon>
        <taxon>Craniata</taxon>
        <taxon>Vertebrata</taxon>
        <taxon>Euteleostomi</taxon>
        <taxon>Actinopterygii</taxon>
        <taxon>Neopterygii</taxon>
        <taxon>Teleostei</taxon>
        <taxon>Neoteleostei</taxon>
        <taxon>Acanthomorphata</taxon>
        <taxon>Eupercaria</taxon>
        <taxon>Perciformes</taxon>
        <taxon>Notothenioidei</taxon>
        <taxon>Eleginopidae</taxon>
        <taxon>Eleginops</taxon>
    </lineage>
</organism>
<dbReference type="InterPro" id="IPR002641">
    <property type="entry name" value="PNPLA_dom"/>
</dbReference>
<evidence type="ECO:0000256" key="2">
    <source>
        <dbReference type="ARBA" id="ARBA00022801"/>
    </source>
</evidence>
<dbReference type="GO" id="GO:0019433">
    <property type="term" value="P:triglyceride catabolic process"/>
    <property type="evidence" value="ECO:0007669"/>
    <property type="project" value="TreeGrafter"/>
</dbReference>
<feature type="domain" description="PNPLA" evidence="6">
    <location>
        <begin position="16"/>
        <end position="185"/>
    </location>
</feature>
<feature type="active site" description="Nucleophile" evidence="4">
    <location>
        <position position="53"/>
    </location>
</feature>